<evidence type="ECO:0000313" key="7">
    <source>
        <dbReference type="EMBL" id="OGG97098.1"/>
    </source>
</evidence>
<comment type="caution">
    <text evidence="7">The sequence shown here is derived from an EMBL/GenBank/DDBJ whole genome shotgun (WGS) entry which is preliminary data.</text>
</comment>
<dbReference type="PROSITE" id="PS00676">
    <property type="entry name" value="SIGMA54_INTERACT_2"/>
    <property type="match status" value="1"/>
</dbReference>
<evidence type="ECO:0000259" key="6">
    <source>
        <dbReference type="PROSITE" id="PS50045"/>
    </source>
</evidence>
<dbReference type="PROSITE" id="PS00675">
    <property type="entry name" value="SIGMA54_INTERACT_1"/>
    <property type="match status" value="1"/>
</dbReference>
<dbReference type="InterPro" id="IPR002078">
    <property type="entry name" value="Sigma_54_int"/>
</dbReference>
<dbReference type="SUPFAM" id="SSF46689">
    <property type="entry name" value="Homeodomain-like"/>
    <property type="match status" value="1"/>
</dbReference>
<dbReference type="FunFam" id="3.40.50.300:FF:000006">
    <property type="entry name" value="DNA-binding transcriptional regulator NtrC"/>
    <property type="match status" value="1"/>
</dbReference>
<protein>
    <recommendedName>
        <fullName evidence="6">Sigma-54 factor interaction domain-containing protein</fullName>
    </recommendedName>
</protein>
<dbReference type="Pfam" id="PF02954">
    <property type="entry name" value="HTH_8"/>
    <property type="match status" value="1"/>
</dbReference>
<reference evidence="7 8" key="1">
    <citation type="journal article" date="2016" name="Nat. Commun.">
        <title>Thousands of microbial genomes shed light on interconnected biogeochemical processes in an aquifer system.</title>
        <authorList>
            <person name="Anantharaman K."/>
            <person name="Brown C.T."/>
            <person name="Hug L.A."/>
            <person name="Sharon I."/>
            <person name="Castelle C.J."/>
            <person name="Probst A.J."/>
            <person name="Thomas B.C."/>
            <person name="Singh A."/>
            <person name="Wilkins M.J."/>
            <person name="Karaoz U."/>
            <person name="Brodie E.L."/>
            <person name="Williams K.H."/>
            <person name="Hubbard S.S."/>
            <person name="Banfield J.F."/>
        </authorList>
    </citation>
    <scope>NUCLEOTIDE SEQUENCE [LARGE SCALE GENOMIC DNA]</scope>
</reference>
<keyword evidence="2" id="KW-0067">ATP-binding</keyword>
<keyword evidence="4" id="KW-0238">DNA-binding</keyword>
<dbReference type="Gene3D" id="1.10.10.60">
    <property type="entry name" value="Homeodomain-like"/>
    <property type="match status" value="1"/>
</dbReference>
<dbReference type="Gene3D" id="1.10.8.60">
    <property type="match status" value="1"/>
</dbReference>
<dbReference type="InterPro" id="IPR058031">
    <property type="entry name" value="AAA_lid_NorR"/>
</dbReference>
<feature type="domain" description="Sigma-54 factor interaction" evidence="6">
    <location>
        <begin position="183"/>
        <end position="411"/>
    </location>
</feature>
<dbReference type="PANTHER" id="PTHR32071:SF57">
    <property type="entry name" value="C4-DICARBOXYLATE TRANSPORT TRANSCRIPTIONAL REGULATORY PROTEIN DCTD"/>
    <property type="match status" value="1"/>
</dbReference>
<dbReference type="Proteomes" id="UP000178449">
    <property type="component" value="Unassembled WGS sequence"/>
</dbReference>
<dbReference type="CDD" id="cd00009">
    <property type="entry name" value="AAA"/>
    <property type="match status" value="1"/>
</dbReference>
<sequence length="497" mass="56231">MSLDLVNQIAKVLNSNSDLIRSVNIVLMMLQDYLAVRNPMLLIRDNVINRFFIDIAPELDEADKNRWNQGNRKTESAASLRMQHEALLYPGDDDFLELPMPKDLVNKPRVHLIQPVIYRHQNLPLGILSAQITDFEQVRLAQKVFKFLSDFLALSMVAKGFPVPEINEARPEREDLPMILDGIIGQSESLKEVAQVVRKVAASKATVLIRGESGTGKELFARAIHDYSLHKKAPFIGVNCAALSDNLLESELFGHEKGSFTGATQTRKGRFELADGGTLFLDEIGDTSLGFQAKILRVLQEGEFERLGGTETKHVDVRILCATNVDLEAAITKGTFREDLYYRLNVIGLDIPPLRERRDDVPILVRHFMNQFNHQDKKNINIREEDIEYLAHLDWPGNVRELENLVQSGFLMEKEGWFTLPKILRSRQPKPSVTVAQPVVALEEVANLDAEEMAAIKRALAESRGVQVKAAKALGISLRQLRYRIQKYDLVVRKIRV</sequence>
<proteinExistence type="predicted"/>
<dbReference type="Gene3D" id="3.40.50.300">
    <property type="entry name" value="P-loop containing nucleotide triphosphate hydrolases"/>
    <property type="match status" value="1"/>
</dbReference>
<dbReference type="InterPro" id="IPR002197">
    <property type="entry name" value="HTH_Fis"/>
</dbReference>
<dbReference type="PRINTS" id="PR01590">
    <property type="entry name" value="HTHFIS"/>
</dbReference>
<evidence type="ECO:0000256" key="4">
    <source>
        <dbReference type="ARBA" id="ARBA00023125"/>
    </source>
</evidence>
<keyword evidence="5" id="KW-0804">Transcription</keyword>
<evidence type="ECO:0000256" key="1">
    <source>
        <dbReference type="ARBA" id="ARBA00022741"/>
    </source>
</evidence>
<dbReference type="InterPro" id="IPR025944">
    <property type="entry name" value="Sigma_54_int_dom_CS"/>
</dbReference>
<dbReference type="GO" id="GO:0005524">
    <property type="term" value="F:ATP binding"/>
    <property type="evidence" value="ECO:0007669"/>
    <property type="project" value="UniProtKB-KW"/>
</dbReference>
<keyword evidence="3" id="KW-0805">Transcription regulation</keyword>
<dbReference type="InterPro" id="IPR003593">
    <property type="entry name" value="AAA+_ATPase"/>
</dbReference>
<evidence type="ECO:0000256" key="3">
    <source>
        <dbReference type="ARBA" id="ARBA00023015"/>
    </source>
</evidence>
<dbReference type="PROSITE" id="PS00688">
    <property type="entry name" value="SIGMA54_INTERACT_3"/>
    <property type="match status" value="1"/>
</dbReference>
<dbReference type="SUPFAM" id="SSF52540">
    <property type="entry name" value="P-loop containing nucleoside triphosphate hydrolases"/>
    <property type="match status" value="1"/>
</dbReference>
<evidence type="ECO:0000313" key="8">
    <source>
        <dbReference type="Proteomes" id="UP000178449"/>
    </source>
</evidence>
<dbReference type="STRING" id="1817772.A2527_13165"/>
<dbReference type="InterPro" id="IPR025662">
    <property type="entry name" value="Sigma_54_int_dom_ATP-bd_1"/>
</dbReference>
<accession>A0A1F6GG66</accession>
<dbReference type="GO" id="GO:0006355">
    <property type="term" value="P:regulation of DNA-templated transcription"/>
    <property type="evidence" value="ECO:0007669"/>
    <property type="project" value="InterPro"/>
</dbReference>
<dbReference type="InterPro" id="IPR009057">
    <property type="entry name" value="Homeodomain-like_sf"/>
</dbReference>
<dbReference type="Pfam" id="PF25601">
    <property type="entry name" value="AAA_lid_14"/>
    <property type="match status" value="1"/>
</dbReference>
<dbReference type="InterPro" id="IPR025943">
    <property type="entry name" value="Sigma_54_int_dom_ATP-bd_2"/>
</dbReference>
<keyword evidence="1" id="KW-0547">Nucleotide-binding</keyword>
<organism evidence="7 8">
    <name type="scientific">Candidatus Lambdaproteobacteria bacterium RIFOXYD2_FULL_50_16</name>
    <dbReference type="NCBI Taxonomy" id="1817772"/>
    <lineage>
        <taxon>Bacteria</taxon>
        <taxon>Pseudomonadati</taxon>
        <taxon>Pseudomonadota</taxon>
        <taxon>Candidatus Lambdaproteobacteria</taxon>
    </lineage>
</organism>
<dbReference type="PROSITE" id="PS50045">
    <property type="entry name" value="SIGMA54_INTERACT_4"/>
    <property type="match status" value="1"/>
</dbReference>
<gene>
    <name evidence="7" type="ORF">A2527_13165</name>
</gene>
<evidence type="ECO:0000256" key="5">
    <source>
        <dbReference type="ARBA" id="ARBA00023163"/>
    </source>
</evidence>
<dbReference type="SMART" id="SM00382">
    <property type="entry name" value="AAA"/>
    <property type="match status" value="1"/>
</dbReference>
<dbReference type="PANTHER" id="PTHR32071">
    <property type="entry name" value="TRANSCRIPTIONAL REGULATORY PROTEIN"/>
    <property type="match status" value="1"/>
</dbReference>
<dbReference type="EMBL" id="MFNE01000005">
    <property type="protein sequence ID" value="OGG97098.1"/>
    <property type="molecule type" value="Genomic_DNA"/>
</dbReference>
<evidence type="ECO:0000256" key="2">
    <source>
        <dbReference type="ARBA" id="ARBA00022840"/>
    </source>
</evidence>
<name>A0A1F6GG66_9PROT</name>
<dbReference type="Pfam" id="PF00158">
    <property type="entry name" value="Sigma54_activat"/>
    <property type="match status" value="1"/>
</dbReference>
<dbReference type="GO" id="GO:0043565">
    <property type="term" value="F:sequence-specific DNA binding"/>
    <property type="evidence" value="ECO:0007669"/>
    <property type="project" value="InterPro"/>
</dbReference>
<dbReference type="AlphaFoldDB" id="A0A1F6GG66"/>
<dbReference type="InterPro" id="IPR027417">
    <property type="entry name" value="P-loop_NTPase"/>
</dbReference>